<dbReference type="InterPro" id="IPR036615">
    <property type="entry name" value="Mur_ligase_C_dom_sf"/>
</dbReference>
<dbReference type="InterPro" id="IPR013221">
    <property type="entry name" value="Mur_ligase_cen"/>
</dbReference>
<comment type="pathway">
    <text evidence="2 7 8">Cell wall biogenesis; peptidoglycan biosynthesis.</text>
</comment>
<evidence type="ECO:0000313" key="12">
    <source>
        <dbReference type="Proteomes" id="UP000548632"/>
    </source>
</evidence>
<feature type="domain" description="Mur ligase central" evidence="10">
    <location>
        <begin position="115"/>
        <end position="289"/>
    </location>
</feature>
<keyword evidence="7 8" id="KW-0573">Peptidoglycan synthesis</keyword>
<gene>
    <name evidence="7" type="primary">murD</name>
    <name evidence="11" type="ORF">HUK38_07965</name>
</gene>
<dbReference type="Pfam" id="PF21799">
    <property type="entry name" value="MurD-like_N"/>
    <property type="match status" value="1"/>
</dbReference>
<dbReference type="UniPathway" id="UPA00219"/>
<keyword evidence="7 8" id="KW-0132">Cell division</keyword>
<dbReference type="InterPro" id="IPR036565">
    <property type="entry name" value="Mur-like_cat_sf"/>
</dbReference>
<accession>A0A839HAS5</accession>
<organism evidence="11 12">
    <name type="scientific">Thiospirillum jenense</name>
    <dbReference type="NCBI Taxonomy" id="1653858"/>
    <lineage>
        <taxon>Bacteria</taxon>
        <taxon>Pseudomonadati</taxon>
        <taxon>Pseudomonadota</taxon>
        <taxon>Gammaproteobacteria</taxon>
        <taxon>Chromatiales</taxon>
        <taxon>Chromatiaceae</taxon>
        <taxon>Thiospirillum</taxon>
    </lineage>
</organism>
<dbReference type="GO" id="GO:0005524">
    <property type="term" value="F:ATP binding"/>
    <property type="evidence" value="ECO:0007669"/>
    <property type="project" value="UniProtKB-UniRule"/>
</dbReference>
<dbReference type="Gene3D" id="3.90.190.20">
    <property type="entry name" value="Mur ligase, C-terminal domain"/>
    <property type="match status" value="1"/>
</dbReference>
<feature type="domain" description="Mur ligase C-terminal" evidence="9">
    <location>
        <begin position="311"/>
        <end position="428"/>
    </location>
</feature>
<dbReference type="GO" id="GO:0008360">
    <property type="term" value="P:regulation of cell shape"/>
    <property type="evidence" value="ECO:0007669"/>
    <property type="project" value="UniProtKB-KW"/>
</dbReference>
<feature type="binding site" evidence="7">
    <location>
        <begin position="117"/>
        <end position="123"/>
    </location>
    <ligand>
        <name>ATP</name>
        <dbReference type="ChEBI" id="CHEBI:30616"/>
    </ligand>
</feature>
<evidence type="ECO:0000256" key="8">
    <source>
        <dbReference type="RuleBase" id="RU003664"/>
    </source>
</evidence>
<dbReference type="PANTHER" id="PTHR43692">
    <property type="entry name" value="UDP-N-ACETYLMURAMOYLALANINE--D-GLUTAMATE LIGASE"/>
    <property type="match status" value="1"/>
</dbReference>
<evidence type="ECO:0000256" key="1">
    <source>
        <dbReference type="ARBA" id="ARBA00004496"/>
    </source>
</evidence>
<dbReference type="Gene3D" id="3.40.1190.10">
    <property type="entry name" value="Mur-like, catalytic domain"/>
    <property type="match status" value="1"/>
</dbReference>
<keyword evidence="5 7" id="KW-0547">Nucleotide-binding</keyword>
<keyword evidence="6 7" id="KW-0067">ATP-binding</keyword>
<dbReference type="RefSeq" id="WP_182583792.1">
    <property type="nucleotide sequence ID" value="NZ_JABVCQ010000014.1"/>
</dbReference>
<protein>
    <recommendedName>
        <fullName evidence="7 8">UDP-N-acetylmuramoylalanine--D-glutamate ligase</fullName>
        <ecNumber evidence="7 8">6.3.2.9</ecNumber>
    </recommendedName>
    <alternativeName>
        <fullName evidence="7">D-glutamic acid-adding enzyme</fullName>
    </alternativeName>
    <alternativeName>
        <fullName evidence="7">UDP-N-acetylmuramoyl-L-alanyl-D-glutamate synthetase</fullName>
    </alternativeName>
</protein>
<keyword evidence="4 7" id="KW-0436">Ligase</keyword>
<dbReference type="SUPFAM" id="SSF53244">
    <property type="entry name" value="MurD-like peptide ligases, peptide-binding domain"/>
    <property type="match status" value="1"/>
</dbReference>
<evidence type="ECO:0000256" key="4">
    <source>
        <dbReference type="ARBA" id="ARBA00022598"/>
    </source>
</evidence>
<dbReference type="Pfam" id="PF02875">
    <property type="entry name" value="Mur_ligase_C"/>
    <property type="match status" value="1"/>
</dbReference>
<dbReference type="InterPro" id="IPR004101">
    <property type="entry name" value="Mur_ligase_C"/>
</dbReference>
<comment type="catalytic activity">
    <reaction evidence="7 8">
        <text>UDP-N-acetyl-alpha-D-muramoyl-L-alanine + D-glutamate + ATP = UDP-N-acetyl-alpha-D-muramoyl-L-alanyl-D-glutamate + ADP + phosphate + H(+)</text>
        <dbReference type="Rhea" id="RHEA:16429"/>
        <dbReference type="ChEBI" id="CHEBI:15378"/>
        <dbReference type="ChEBI" id="CHEBI:29986"/>
        <dbReference type="ChEBI" id="CHEBI:30616"/>
        <dbReference type="ChEBI" id="CHEBI:43474"/>
        <dbReference type="ChEBI" id="CHEBI:83898"/>
        <dbReference type="ChEBI" id="CHEBI:83900"/>
        <dbReference type="ChEBI" id="CHEBI:456216"/>
        <dbReference type="EC" id="6.3.2.9"/>
    </reaction>
</comment>
<dbReference type="GO" id="GO:0071555">
    <property type="term" value="P:cell wall organization"/>
    <property type="evidence" value="ECO:0007669"/>
    <property type="project" value="UniProtKB-KW"/>
</dbReference>
<dbReference type="Proteomes" id="UP000548632">
    <property type="component" value="Unassembled WGS sequence"/>
</dbReference>
<comment type="similarity">
    <text evidence="7">Belongs to the MurCDEF family.</text>
</comment>
<name>A0A839HAS5_9GAMM</name>
<evidence type="ECO:0000256" key="6">
    <source>
        <dbReference type="ARBA" id="ARBA00022840"/>
    </source>
</evidence>
<dbReference type="EC" id="6.3.2.9" evidence="7 8"/>
<evidence type="ECO:0000256" key="3">
    <source>
        <dbReference type="ARBA" id="ARBA00022490"/>
    </source>
</evidence>
<dbReference type="SUPFAM" id="SSF51984">
    <property type="entry name" value="MurCD N-terminal domain"/>
    <property type="match status" value="1"/>
</dbReference>
<comment type="subcellular location">
    <subcellularLocation>
        <location evidence="1 7 8">Cytoplasm</location>
    </subcellularLocation>
</comment>
<comment type="function">
    <text evidence="7 8">Cell wall formation. Catalyzes the addition of glutamate to the nucleotide precursor UDP-N-acetylmuramoyl-L-alanine (UMA).</text>
</comment>
<keyword evidence="3 7" id="KW-0963">Cytoplasm</keyword>
<dbReference type="GO" id="GO:0009252">
    <property type="term" value="P:peptidoglycan biosynthetic process"/>
    <property type="evidence" value="ECO:0007669"/>
    <property type="project" value="UniProtKB-UniRule"/>
</dbReference>
<evidence type="ECO:0000259" key="10">
    <source>
        <dbReference type="Pfam" id="PF08245"/>
    </source>
</evidence>
<evidence type="ECO:0000259" key="9">
    <source>
        <dbReference type="Pfam" id="PF02875"/>
    </source>
</evidence>
<dbReference type="HAMAP" id="MF_00639">
    <property type="entry name" value="MurD"/>
    <property type="match status" value="1"/>
</dbReference>
<dbReference type="InterPro" id="IPR005762">
    <property type="entry name" value="MurD"/>
</dbReference>
<keyword evidence="7 8" id="KW-0961">Cell wall biogenesis/degradation</keyword>
<dbReference type="GO" id="GO:0051301">
    <property type="term" value="P:cell division"/>
    <property type="evidence" value="ECO:0007669"/>
    <property type="project" value="UniProtKB-KW"/>
</dbReference>
<dbReference type="Pfam" id="PF08245">
    <property type="entry name" value="Mur_ligase_M"/>
    <property type="match status" value="1"/>
</dbReference>
<dbReference type="Gene3D" id="3.40.50.720">
    <property type="entry name" value="NAD(P)-binding Rossmann-like Domain"/>
    <property type="match status" value="1"/>
</dbReference>
<sequence>MNHFINLTRPVLIVGLGITGFACARYLHQHGVRVTVTDSRPNPPVLADLCRELPDIPVHLGAFDANCFAAAEQIVLSPGVSPAEPLIIAAKQRGIPVIGDIELFAQRAQAPIAAITGSNGKSTVTTLLGEMAKHGGRRVAVGGNLGTAAVALLDPTVELYVLELSSFQLETTASLQPQVATVLNLSPDHQDRHADFAAYIAAKQRVFNHAHIAIINRDDPAAAALAKTVNEQRSFGLNPPPNKHDWGVITIDNGQQWLIGNGELLMPVNQLRIAGRHNVANALAAAAMASALGLSPSAIAIALTTFSGLPHRCELVAEYNGVRFINDSKGTNPGATVAALAGLIDNTAAARAILIAGGDGKGADFTPLITACRDYVRAVVLIGRDAPMIQQTLNDVVPVYSAGELEPAIQLAAELACAGDCVLLSPACASFDQFRNYQHRGEVFRDLVQRFSAAY</sequence>
<dbReference type="SUPFAM" id="SSF53623">
    <property type="entry name" value="MurD-like peptide ligases, catalytic domain"/>
    <property type="match status" value="1"/>
</dbReference>
<keyword evidence="7 8" id="KW-0133">Cell shape</keyword>
<dbReference type="GO" id="GO:0005737">
    <property type="term" value="C:cytoplasm"/>
    <property type="evidence" value="ECO:0007669"/>
    <property type="project" value="UniProtKB-SubCell"/>
</dbReference>
<evidence type="ECO:0000256" key="2">
    <source>
        <dbReference type="ARBA" id="ARBA00004752"/>
    </source>
</evidence>
<dbReference type="GO" id="GO:0008764">
    <property type="term" value="F:UDP-N-acetylmuramoylalanine-D-glutamate ligase activity"/>
    <property type="evidence" value="ECO:0007669"/>
    <property type="project" value="UniProtKB-UniRule"/>
</dbReference>
<comment type="caution">
    <text evidence="11">The sequence shown here is derived from an EMBL/GenBank/DDBJ whole genome shotgun (WGS) entry which is preliminary data.</text>
</comment>
<evidence type="ECO:0000256" key="7">
    <source>
        <dbReference type="HAMAP-Rule" id="MF_00639"/>
    </source>
</evidence>
<evidence type="ECO:0000313" key="11">
    <source>
        <dbReference type="EMBL" id="MBB1126165.1"/>
    </source>
</evidence>
<dbReference type="PANTHER" id="PTHR43692:SF1">
    <property type="entry name" value="UDP-N-ACETYLMURAMOYLALANINE--D-GLUTAMATE LIGASE"/>
    <property type="match status" value="1"/>
</dbReference>
<dbReference type="NCBIfam" id="TIGR01087">
    <property type="entry name" value="murD"/>
    <property type="match status" value="1"/>
</dbReference>
<dbReference type="EMBL" id="JABVCQ010000014">
    <property type="protein sequence ID" value="MBB1126165.1"/>
    <property type="molecule type" value="Genomic_DNA"/>
</dbReference>
<reference evidence="11 12" key="1">
    <citation type="journal article" date="2020" name="Arch. Microbiol.">
        <title>The genome sequence of the giant phototrophic gammaproteobacterium Thiospirillum jenense gives insight into its physiological properties and phylogenetic relationships.</title>
        <authorList>
            <person name="Imhoff J.F."/>
            <person name="Meyer T.E."/>
            <person name="Kyndt J.A."/>
        </authorList>
    </citation>
    <scope>NUCLEOTIDE SEQUENCE [LARGE SCALE GENOMIC DNA]</scope>
    <source>
        <strain evidence="11 12">DSM 216</strain>
    </source>
</reference>
<keyword evidence="7 8" id="KW-0131">Cell cycle</keyword>
<proteinExistence type="inferred from homology"/>
<dbReference type="AlphaFoldDB" id="A0A839HAS5"/>
<evidence type="ECO:0000256" key="5">
    <source>
        <dbReference type="ARBA" id="ARBA00022741"/>
    </source>
</evidence>
<keyword evidence="12" id="KW-1185">Reference proteome</keyword>